<name>A0A7G9LQ16_9BACT</name>
<dbReference type="AlphaFoldDB" id="A0A7G9LQ16"/>
<organism evidence="1 2">
    <name type="scientific">Aliarcobacter cryaerophilus</name>
    <dbReference type="NCBI Taxonomy" id="28198"/>
    <lineage>
        <taxon>Bacteria</taxon>
        <taxon>Pseudomonadati</taxon>
        <taxon>Campylobacterota</taxon>
        <taxon>Epsilonproteobacteria</taxon>
        <taxon>Campylobacterales</taxon>
        <taxon>Arcobacteraceae</taxon>
        <taxon>Aliarcobacter</taxon>
    </lineage>
</organism>
<evidence type="ECO:0000313" key="1">
    <source>
        <dbReference type="EMBL" id="QNM90715.1"/>
    </source>
</evidence>
<reference evidence="1 2" key="1">
    <citation type="journal article" date="2020" name="Front. Microbiol.">
        <title>Genomic Analysis and Antimicrobial Resistance of Aliarcobacter cryaerophilus Strains From German Water Poultry.</title>
        <authorList>
            <person name="Muller E."/>
            <person name="Hotzel H."/>
            <person name="Ahlers C."/>
            <person name="Hanel I."/>
            <person name="Tomaso H."/>
            <person name="Abdel-Glil M.Y."/>
        </authorList>
    </citation>
    <scope>NUCLEOTIDE SEQUENCE [LARGE SCALE GENOMIC DNA]</scope>
    <source>
        <strain evidence="1 2">16CS1285-4</strain>
    </source>
</reference>
<accession>A0A7G9LQ16</accession>
<dbReference type="Proteomes" id="UP000515842">
    <property type="component" value="Chromosome"/>
</dbReference>
<sequence>MKVKKLKVFCFSSAGIVLYASSYNFSISSSFELEPTVFKTLYFPLLLSII</sequence>
<gene>
    <name evidence="1" type="ORF">HOO34_03040</name>
</gene>
<dbReference type="EMBL" id="CP060693">
    <property type="protein sequence ID" value="QNM90715.1"/>
    <property type="molecule type" value="Genomic_DNA"/>
</dbReference>
<evidence type="ECO:0000313" key="2">
    <source>
        <dbReference type="Proteomes" id="UP000515842"/>
    </source>
</evidence>
<proteinExistence type="predicted"/>
<protein>
    <submittedName>
        <fullName evidence="1">Uncharacterized protein</fullName>
    </submittedName>
</protein>